<reference evidence="1 2" key="1">
    <citation type="journal article" date="2015" name="Mol. Biochem. Parasitol.">
        <title>Identification of polymorphic genes for use in assemblage B genotyping assays through comparative genomics of multiple assemblage B Giardia duodenalis isolates.</title>
        <authorList>
            <person name="Wielinga C."/>
            <person name="Thompson R.C."/>
            <person name="Monis P."/>
            <person name="Ryan U."/>
        </authorList>
    </citation>
    <scope>NUCLEOTIDE SEQUENCE [LARGE SCALE GENOMIC DNA]</scope>
    <source>
        <strain evidence="1 2">BAH15c1</strain>
    </source>
</reference>
<protein>
    <submittedName>
        <fullName evidence="1">Uncharacterized protein</fullName>
    </submittedName>
</protein>
<dbReference type="VEuPathDB" id="GiardiaDB:QR46_4650"/>
<dbReference type="OrthoDB" id="10316363at2759"/>
<proteinExistence type="predicted"/>
<gene>
    <name evidence="1" type="ORF">QR46_4650</name>
</gene>
<sequence length="84" mass="9602">MIVSFTNLQWKNLANLLMPGDSSKDIICAAVQYYPLYPPRLDPKKIPVYIDSRRLNALTNYLDATDKDLAVALKQRLRRAPSHT</sequence>
<comment type="caution">
    <text evidence="1">The sequence shown here is derived from an EMBL/GenBank/DDBJ whole genome shotgun (WGS) entry which is preliminary data.</text>
</comment>
<accession>A0A132NN13</accession>
<evidence type="ECO:0000313" key="2">
    <source>
        <dbReference type="Proteomes" id="UP000070089"/>
    </source>
</evidence>
<dbReference type="EMBL" id="JXTI01000194">
    <property type="protein sequence ID" value="KWX11391.1"/>
    <property type="molecule type" value="Genomic_DNA"/>
</dbReference>
<evidence type="ECO:0000313" key="1">
    <source>
        <dbReference type="EMBL" id="KWX11391.1"/>
    </source>
</evidence>
<organism evidence="1 2">
    <name type="scientific">Giardia duodenalis assemblage B</name>
    <dbReference type="NCBI Taxonomy" id="1394984"/>
    <lineage>
        <taxon>Eukaryota</taxon>
        <taxon>Metamonada</taxon>
        <taxon>Diplomonadida</taxon>
        <taxon>Hexamitidae</taxon>
        <taxon>Giardiinae</taxon>
        <taxon>Giardia</taxon>
    </lineage>
</organism>
<name>A0A132NN13_GIAIN</name>
<dbReference type="Proteomes" id="UP000070089">
    <property type="component" value="Unassembled WGS sequence"/>
</dbReference>
<dbReference type="AlphaFoldDB" id="A0A132NN13"/>